<reference evidence="2" key="1">
    <citation type="submission" date="2017-04" db="EMBL/GenBank/DDBJ databases">
        <title>Function of individual gut microbiota members based on whole genome sequencing of pure cultures obtained from chicken caecum.</title>
        <authorList>
            <person name="Medvecky M."/>
            <person name="Cejkova D."/>
            <person name="Polansky O."/>
            <person name="Karasova D."/>
            <person name="Kubasova T."/>
            <person name="Cizek A."/>
            <person name="Rychlik I."/>
        </authorList>
    </citation>
    <scope>NUCLEOTIDE SEQUENCE [LARGE SCALE GENOMIC DNA]</scope>
    <source>
        <strain evidence="2">An70</strain>
    </source>
</reference>
<dbReference type="AlphaFoldDB" id="A0A1Y3UBM0"/>
<gene>
    <name evidence="1" type="ORF">B5G21_03525</name>
</gene>
<dbReference type="EMBL" id="NFHO01000003">
    <property type="protein sequence ID" value="OUN43769.1"/>
    <property type="molecule type" value="Genomic_DNA"/>
</dbReference>
<evidence type="ECO:0000313" key="1">
    <source>
        <dbReference type="EMBL" id="OUN43769.1"/>
    </source>
</evidence>
<comment type="caution">
    <text evidence="1">The sequence shown here is derived from an EMBL/GenBank/DDBJ whole genome shotgun (WGS) entry which is preliminary data.</text>
</comment>
<accession>A0A1Y3UBM0</accession>
<dbReference type="Proteomes" id="UP000196560">
    <property type="component" value="Unassembled WGS sequence"/>
</dbReference>
<dbReference type="RefSeq" id="WP_087186065.1">
    <property type="nucleotide sequence ID" value="NZ_NFHO01000003.1"/>
</dbReference>
<keyword evidence="2" id="KW-1185">Reference proteome</keyword>
<protein>
    <recommendedName>
        <fullName evidence="3">Phage capsid protein</fullName>
    </recommendedName>
</protein>
<evidence type="ECO:0008006" key="3">
    <source>
        <dbReference type="Google" id="ProtNLM"/>
    </source>
</evidence>
<proteinExistence type="predicted"/>
<evidence type="ECO:0000313" key="2">
    <source>
        <dbReference type="Proteomes" id="UP000196560"/>
    </source>
</evidence>
<sequence length="291" mass="32096">MATDPKMMKAADFAKVSEVDFVATFNKGIRVLQEVLGITRKVEKVPGQNIKTYKVTGKLESGEVAEGEVIPLSKYQTEVDDTFELTVKKYRKQVTLEAINEKGYEQAVTDTDDQMVKDIQGLIRKSFFNFVVTGTGEASGTGLKGALANTWGQLKVFYEDYDVADSDLLYMVNPLDIADYLADTDVTVQTAFGMTYVKNFLGLYDVLVHTGIEQGKVVGTAKNNIILYYTNPKNAEIAKAFDFTGDETGYIGVHHDVHYDNLTTDTVAIYGLALYGELIDGIVVGTIEDPQ</sequence>
<name>A0A1Y3UBM0_9ACTN</name>
<organism evidence="1 2">
    <name type="scientific">Enorma massiliensis</name>
    <dbReference type="NCBI Taxonomy" id="1472761"/>
    <lineage>
        <taxon>Bacteria</taxon>
        <taxon>Bacillati</taxon>
        <taxon>Actinomycetota</taxon>
        <taxon>Coriobacteriia</taxon>
        <taxon>Coriobacteriales</taxon>
        <taxon>Coriobacteriaceae</taxon>
        <taxon>Enorma</taxon>
    </lineage>
</organism>